<dbReference type="EMBL" id="AAMO01000012">
    <property type="protein sequence ID" value="EAQ01593.1"/>
    <property type="molecule type" value="Genomic_DNA"/>
</dbReference>
<keyword evidence="4" id="KW-1185">Reference proteome</keyword>
<reference evidence="3 4" key="1">
    <citation type="journal article" date="2010" name="J. Bacteriol.">
        <title>Genome sequences of Oceanicola granulosus HTCC2516(T) and Oceanicola batsensis HTCC2597(TDelta).</title>
        <authorList>
            <person name="Thrash J.C."/>
            <person name="Cho J.C."/>
            <person name="Vergin K.L."/>
            <person name="Giovannoni S.J."/>
        </authorList>
    </citation>
    <scope>NUCLEOTIDE SEQUENCE [LARGE SCALE GENOMIC DNA]</scope>
    <source>
        <strain evidence="4">ATCC BAA-863 / DSM 15984 / KCTC 12145 / HTCC2597</strain>
    </source>
</reference>
<feature type="transmembrane region" description="Helical" evidence="1">
    <location>
        <begin position="238"/>
        <end position="257"/>
    </location>
</feature>
<evidence type="ECO:0000256" key="1">
    <source>
        <dbReference type="SAM" id="Phobius"/>
    </source>
</evidence>
<feature type="transmembrane region" description="Helical" evidence="1">
    <location>
        <begin position="126"/>
        <end position="141"/>
    </location>
</feature>
<dbReference type="PANTHER" id="PTHR22911:SF103">
    <property type="entry name" value="BLR2811 PROTEIN"/>
    <property type="match status" value="1"/>
</dbReference>
<dbReference type="eggNOG" id="COG0697">
    <property type="taxonomic scope" value="Bacteria"/>
</dbReference>
<dbReference type="Proteomes" id="UP000004318">
    <property type="component" value="Unassembled WGS sequence"/>
</dbReference>
<dbReference type="InterPro" id="IPR037185">
    <property type="entry name" value="EmrE-like"/>
</dbReference>
<keyword evidence="1" id="KW-1133">Transmembrane helix</keyword>
<proteinExistence type="predicted"/>
<gene>
    <name evidence="3" type="ORF">OB2597_04113</name>
</gene>
<dbReference type="GO" id="GO:0016020">
    <property type="term" value="C:membrane"/>
    <property type="evidence" value="ECO:0007669"/>
    <property type="project" value="InterPro"/>
</dbReference>
<dbReference type="InterPro" id="IPR000620">
    <property type="entry name" value="EamA_dom"/>
</dbReference>
<feature type="transmembrane region" description="Helical" evidence="1">
    <location>
        <begin position="207"/>
        <end position="226"/>
    </location>
</feature>
<evidence type="ECO:0000313" key="4">
    <source>
        <dbReference type="Proteomes" id="UP000004318"/>
    </source>
</evidence>
<dbReference type="SUPFAM" id="SSF103481">
    <property type="entry name" value="Multidrug resistance efflux transporter EmrE"/>
    <property type="match status" value="2"/>
</dbReference>
<evidence type="ECO:0000313" key="3">
    <source>
        <dbReference type="EMBL" id="EAQ01593.1"/>
    </source>
</evidence>
<dbReference type="RefSeq" id="WP_009805072.1">
    <property type="nucleotide sequence ID" value="NZ_CH724131.1"/>
</dbReference>
<name>A3U2L9_PSEBH</name>
<keyword evidence="1" id="KW-0812">Transmembrane</keyword>
<dbReference type="AlphaFoldDB" id="A3U2L9"/>
<dbReference type="Pfam" id="PF00892">
    <property type="entry name" value="EamA"/>
    <property type="match status" value="2"/>
</dbReference>
<comment type="caution">
    <text evidence="3">The sequence shown here is derived from an EMBL/GenBank/DDBJ whole genome shotgun (WGS) entry which is preliminary data.</text>
</comment>
<feature type="transmembrane region" description="Helical" evidence="1">
    <location>
        <begin position="179"/>
        <end position="201"/>
    </location>
</feature>
<feature type="transmembrane region" description="Helical" evidence="1">
    <location>
        <begin position="41"/>
        <end position="58"/>
    </location>
</feature>
<sequence>MWGRLSQTNRAILLMIGAIFCFTAMDAAAKAISMQSSPVMALWARYTGQMTLVLILVAPRLRSVARTEFPKLQVLRSIFLLGATASFFTGLTFLGLAETTALMDINPVLITLGAAVFLGEKLGPRRILGIAAALVGAMIIIRPGSGVFSWAAIFPLMAAVFYSAYSLATRFVGHREDPWTSLLYAALFGSVVMTGIAIFNWHTPDCTTIALMLVLSVVATLGQLFLIRALAGGEAAMLAPFAYSGLIFATLWGLLFFDEFPDFWTIVGAVVVVAAGLYVWHRETRAAPALARAKADEGH</sequence>
<feature type="transmembrane region" description="Helical" evidence="1">
    <location>
        <begin position="78"/>
        <end position="96"/>
    </location>
</feature>
<feature type="transmembrane region" description="Helical" evidence="1">
    <location>
        <begin position="102"/>
        <end position="119"/>
    </location>
</feature>
<evidence type="ECO:0000259" key="2">
    <source>
        <dbReference type="Pfam" id="PF00892"/>
    </source>
</evidence>
<accession>A3U2L9</accession>
<feature type="domain" description="EamA" evidence="2">
    <location>
        <begin position="10"/>
        <end position="141"/>
    </location>
</feature>
<feature type="transmembrane region" description="Helical" evidence="1">
    <location>
        <begin position="147"/>
        <end position="167"/>
    </location>
</feature>
<organism evidence="3 4">
    <name type="scientific">Pseudooceanicola batsensis (strain ATCC BAA-863 / DSM 15984 / KCTC 12145 / HTCC2597)</name>
    <name type="common">Oceanicola batsensis</name>
    <dbReference type="NCBI Taxonomy" id="252305"/>
    <lineage>
        <taxon>Bacteria</taxon>
        <taxon>Pseudomonadati</taxon>
        <taxon>Pseudomonadota</taxon>
        <taxon>Alphaproteobacteria</taxon>
        <taxon>Rhodobacterales</taxon>
        <taxon>Paracoccaceae</taxon>
        <taxon>Pseudooceanicola</taxon>
    </lineage>
</organism>
<dbReference type="HOGENOM" id="CLU_032828_2_3_5"/>
<protein>
    <submittedName>
        <fullName evidence="3">Membrane protein, putative</fullName>
    </submittedName>
</protein>
<keyword evidence="1" id="KW-0472">Membrane</keyword>
<feature type="domain" description="EamA" evidence="2">
    <location>
        <begin position="150"/>
        <end position="275"/>
    </location>
</feature>
<dbReference type="STRING" id="252305.OB2597_04113"/>
<dbReference type="PANTHER" id="PTHR22911">
    <property type="entry name" value="ACYL-MALONYL CONDENSING ENZYME-RELATED"/>
    <property type="match status" value="1"/>
</dbReference>
<feature type="transmembrane region" description="Helical" evidence="1">
    <location>
        <begin position="263"/>
        <end position="280"/>
    </location>
</feature>